<evidence type="ECO:0000313" key="1">
    <source>
        <dbReference type="Ensembl" id="ENSMPUP00000009705.1"/>
    </source>
</evidence>
<protein>
    <submittedName>
        <fullName evidence="1">Uncharacterized protein</fullName>
    </submittedName>
</protein>
<dbReference type="EMBL" id="AEYP01064994">
    <property type="status" value="NOT_ANNOTATED_CDS"/>
    <property type="molecule type" value="Genomic_DNA"/>
</dbReference>
<dbReference type="AlphaFoldDB" id="M3YEE8"/>
<dbReference type="HOGENOM" id="CLU_2048961_0_0_1"/>
<sequence>MGRGEAGAGHQGPFNEFISQIILRAAGSARARGRGRRRRVLLRPHPWVCTERRRPHPGGVRNKGPQIQASAATFHLHAALALDRPEPAGSKAKWENLIRIPPRGDCTTTRKPQLLPPQHC</sequence>
<dbReference type="InParanoid" id="M3YEE8"/>
<accession>M3YEE8</accession>
<name>M3YEE8_MUSPF</name>
<dbReference type="Ensembl" id="ENSMPUT00000009862.1">
    <property type="protein sequence ID" value="ENSMPUP00000009705.1"/>
    <property type="gene ID" value="ENSMPUG00000009780.1"/>
</dbReference>
<proteinExistence type="predicted"/>
<organism evidence="1">
    <name type="scientific">Mustela putorius furo</name>
    <name type="common">European domestic ferret</name>
    <name type="synonym">Mustela furo</name>
    <dbReference type="NCBI Taxonomy" id="9669"/>
    <lineage>
        <taxon>Eukaryota</taxon>
        <taxon>Metazoa</taxon>
        <taxon>Chordata</taxon>
        <taxon>Craniata</taxon>
        <taxon>Vertebrata</taxon>
        <taxon>Euteleostomi</taxon>
        <taxon>Mammalia</taxon>
        <taxon>Eutheria</taxon>
        <taxon>Laurasiatheria</taxon>
        <taxon>Carnivora</taxon>
        <taxon>Caniformia</taxon>
        <taxon>Musteloidea</taxon>
        <taxon>Mustelidae</taxon>
        <taxon>Mustelinae</taxon>
        <taxon>Mustela</taxon>
    </lineage>
</organism>
<reference evidence="1" key="1">
    <citation type="submission" date="2024-06" db="UniProtKB">
        <authorList>
            <consortium name="Ensembl"/>
        </authorList>
    </citation>
    <scope>IDENTIFICATION</scope>
</reference>